<proteinExistence type="predicted"/>
<keyword evidence="1" id="KW-1133">Transmembrane helix</keyword>
<sequence>MVTCTATDFSFSSSDVFNARVTISLRYNELESMVYKWWLAQANHIFRRLRRKSNLEEYVVVVQLYYNLEISAPTTEAPPVGFLFLCPEEDFWTGSSVRWPYCPASWSLDPSGVERLSTEEATRLGFPEIQLNTRFFGHYWDTSVYAGLRQFHQARGFDPDSQNVARYLRYRRFKLSSEIDPPFAHVLDALDEGDMNLLFAEDNAVCYAEYPQTSASEFDAGVSLSERNHRDSTISDNELEDIVSSVGDNHVDWLIAGESELPDVEPSVPQDEIVPVPSTHKLLMHIQLALFVFLLSLWLYK</sequence>
<dbReference type="OrthoDB" id="2934367at2759"/>
<evidence type="ECO:0000256" key="1">
    <source>
        <dbReference type="SAM" id="Phobius"/>
    </source>
</evidence>
<name>A0A8H6WT64_9AGAR</name>
<evidence type="ECO:0000313" key="3">
    <source>
        <dbReference type="Proteomes" id="UP000620124"/>
    </source>
</evidence>
<reference evidence="2" key="1">
    <citation type="submission" date="2020-05" db="EMBL/GenBank/DDBJ databases">
        <title>Mycena genomes resolve the evolution of fungal bioluminescence.</title>
        <authorList>
            <person name="Tsai I.J."/>
        </authorList>
    </citation>
    <scope>NUCLEOTIDE SEQUENCE</scope>
    <source>
        <strain evidence="2">CCC161011</strain>
    </source>
</reference>
<feature type="transmembrane region" description="Helical" evidence="1">
    <location>
        <begin position="282"/>
        <end position="300"/>
    </location>
</feature>
<gene>
    <name evidence="2" type="ORF">MVEN_02595300</name>
</gene>
<dbReference type="EMBL" id="JACAZI010000040">
    <property type="protein sequence ID" value="KAF7326763.1"/>
    <property type="molecule type" value="Genomic_DNA"/>
</dbReference>
<accession>A0A8H6WT64</accession>
<comment type="caution">
    <text evidence="2">The sequence shown here is derived from an EMBL/GenBank/DDBJ whole genome shotgun (WGS) entry which is preliminary data.</text>
</comment>
<evidence type="ECO:0000313" key="2">
    <source>
        <dbReference type="EMBL" id="KAF7326763.1"/>
    </source>
</evidence>
<keyword evidence="1" id="KW-0472">Membrane</keyword>
<dbReference type="AlphaFoldDB" id="A0A8H6WT64"/>
<keyword evidence="3" id="KW-1185">Reference proteome</keyword>
<protein>
    <submittedName>
        <fullName evidence="2">Uncharacterized protein</fullName>
    </submittedName>
</protein>
<keyword evidence="1" id="KW-0812">Transmembrane</keyword>
<organism evidence="2 3">
    <name type="scientific">Mycena venus</name>
    <dbReference type="NCBI Taxonomy" id="2733690"/>
    <lineage>
        <taxon>Eukaryota</taxon>
        <taxon>Fungi</taxon>
        <taxon>Dikarya</taxon>
        <taxon>Basidiomycota</taxon>
        <taxon>Agaricomycotina</taxon>
        <taxon>Agaricomycetes</taxon>
        <taxon>Agaricomycetidae</taxon>
        <taxon>Agaricales</taxon>
        <taxon>Marasmiineae</taxon>
        <taxon>Mycenaceae</taxon>
        <taxon>Mycena</taxon>
    </lineage>
</organism>
<dbReference type="Proteomes" id="UP000620124">
    <property type="component" value="Unassembled WGS sequence"/>
</dbReference>